<evidence type="ECO:0000259" key="10">
    <source>
        <dbReference type="PROSITE" id="PS50883"/>
    </source>
</evidence>
<dbReference type="CDD" id="cd01949">
    <property type="entry name" value="GGDEF"/>
    <property type="match status" value="1"/>
</dbReference>
<dbReference type="NCBIfam" id="TIGR00229">
    <property type="entry name" value="sensory_box"/>
    <property type="match status" value="2"/>
</dbReference>
<dbReference type="Pfam" id="PF08448">
    <property type="entry name" value="PAS_4"/>
    <property type="match status" value="1"/>
</dbReference>
<proteinExistence type="predicted"/>
<organism evidence="12 13">
    <name type="scientific">Mycolicibacterium aurum</name>
    <name type="common">Mycobacterium aurum</name>
    <dbReference type="NCBI Taxonomy" id="1791"/>
    <lineage>
        <taxon>Bacteria</taxon>
        <taxon>Bacillati</taxon>
        <taxon>Actinomycetota</taxon>
        <taxon>Actinomycetes</taxon>
        <taxon>Mycobacteriales</taxon>
        <taxon>Mycobacteriaceae</taxon>
        <taxon>Mycolicibacterium</taxon>
    </lineage>
</organism>
<feature type="domain" description="PAS" evidence="8">
    <location>
        <begin position="406"/>
        <end position="462"/>
    </location>
</feature>
<dbReference type="InterPro" id="IPR007895">
    <property type="entry name" value="MASE1"/>
</dbReference>
<dbReference type="Gene3D" id="3.20.20.450">
    <property type="entry name" value="EAL domain"/>
    <property type="match status" value="1"/>
</dbReference>
<keyword evidence="13" id="KW-1185">Reference proteome</keyword>
<feature type="transmembrane region" description="Helical" evidence="7">
    <location>
        <begin position="79"/>
        <end position="99"/>
    </location>
</feature>
<dbReference type="Pfam" id="PF00563">
    <property type="entry name" value="EAL"/>
    <property type="match status" value="1"/>
</dbReference>
<dbReference type="FunFam" id="3.30.70.270:FF:000001">
    <property type="entry name" value="Diguanylate cyclase domain protein"/>
    <property type="match status" value="1"/>
</dbReference>
<dbReference type="EC" id="3.1.4.52" evidence="12"/>
<evidence type="ECO:0000256" key="2">
    <source>
        <dbReference type="ARBA" id="ARBA00022475"/>
    </source>
</evidence>
<dbReference type="PROSITE" id="PS50112">
    <property type="entry name" value="PAS"/>
    <property type="match status" value="1"/>
</dbReference>
<keyword evidence="2" id="KW-1003">Cell membrane</keyword>
<feature type="domain" description="PAC" evidence="9">
    <location>
        <begin position="489"/>
        <end position="541"/>
    </location>
</feature>
<dbReference type="SUPFAM" id="SSF55785">
    <property type="entry name" value="PYP-like sensor domain (PAS domain)"/>
    <property type="match status" value="2"/>
</dbReference>
<dbReference type="Pfam" id="PF00990">
    <property type="entry name" value="GGDEF"/>
    <property type="match status" value="1"/>
</dbReference>
<feature type="transmembrane region" description="Helical" evidence="7">
    <location>
        <begin position="176"/>
        <end position="197"/>
    </location>
</feature>
<evidence type="ECO:0000256" key="6">
    <source>
        <dbReference type="SAM" id="MobiDB-lite"/>
    </source>
</evidence>
<dbReference type="Pfam" id="PF05231">
    <property type="entry name" value="MASE1"/>
    <property type="match status" value="1"/>
</dbReference>
<dbReference type="PANTHER" id="PTHR44757:SF2">
    <property type="entry name" value="BIOFILM ARCHITECTURE MAINTENANCE PROTEIN MBAA"/>
    <property type="match status" value="1"/>
</dbReference>
<dbReference type="SUPFAM" id="SSF141868">
    <property type="entry name" value="EAL domain-like"/>
    <property type="match status" value="1"/>
</dbReference>
<feature type="domain" description="PAC" evidence="9">
    <location>
        <begin position="620"/>
        <end position="671"/>
    </location>
</feature>
<evidence type="ECO:0000313" key="12">
    <source>
        <dbReference type="EMBL" id="VEG58183.1"/>
    </source>
</evidence>
<dbReference type="STRING" id="1791.GCA_001049355_04121"/>
<dbReference type="KEGG" id="mauu:NCTC10437_05209"/>
<reference evidence="12 13" key="1">
    <citation type="submission" date="2018-12" db="EMBL/GenBank/DDBJ databases">
        <authorList>
            <consortium name="Pathogen Informatics"/>
        </authorList>
    </citation>
    <scope>NUCLEOTIDE SEQUENCE [LARGE SCALE GENOMIC DNA]</scope>
    <source>
        <strain evidence="12 13">NCTC10437</strain>
    </source>
</reference>
<dbReference type="InterPro" id="IPR029787">
    <property type="entry name" value="Nucleotide_cyclase"/>
</dbReference>
<dbReference type="InterPro" id="IPR052155">
    <property type="entry name" value="Biofilm_reg_signaling"/>
</dbReference>
<dbReference type="InterPro" id="IPR043128">
    <property type="entry name" value="Rev_trsase/Diguanyl_cyclase"/>
</dbReference>
<feature type="transmembrane region" description="Helical" evidence="7">
    <location>
        <begin position="229"/>
        <end position="252"/>
    </location>
</feature>
<dbReference type="CDD" id="cd01948">
    <property type="entry name" value="EAL"/>
    <property type="match status" value="1"/>
</dbReference>
<dbReference type="InterPro" id="IPR000014">
    <property type="entry name" value="PAS"/>
</dbReference>
<dbReference type="Gene3D" id="3.30.70.270">
    <property type="match status" value="1"/>
</dbReference>
<dbReference type="NCBIfam" id="TIGR00254">
    <property type="entry name" value="GGDEF"/>
    <property type="match status" value="1"/>
</dbReference>
<feature type="transmembrane region" description="Helical" evidence="7">
    <location>
        <begin position="258"/>
        <end position="278"/>
    </location>
</feature>
<feature type="transmembrane region" description="Helical" evidence="7">
    <location>
        <begin position="54"/>
        <end position="73"/>
    </location>
</feature>
<evidence type="ECO:0000256" key="3">
    <source>
        <dbReference type="ARBA" id="ARBA00022692"/>
    </source>
</evidence>
<dbReference type="PROSITE" id="PS50883">
    <property type="entry name" value="EAL"/>
    <property type="match status" value="1"/>
</dbReference>
<evidence type="ECO:0000259" key="11">
    <source>
        <dbReference type="PROSITE" id="PS50887"/>
    </source>
</evidence>
<keyword evidence="3 7" id="KW-0812">Transmembrane</keyword>
<dbReference type="Proteomes" id="UP000279306">
    <property type="component" value="Chromosome"/>
</dbReference>
<dbReference type="InterPro" id="IPR035919">
    <property type="entry name" value="EAL_sf"/>
</dbReference>
<comment type="subcellular location">
    <subcellularLocation>
        <location evidence="1">Cell membrane</location>
        <topology evidence="1">Multi-pass membrane protein</topology>
    </subcellularLocation>
</comment>
<dbReference type="InterPro" id="IPR000160">
    <property type="entry name" value="GGDEF_dom"/>
</dbReference>
<feature type="transmembrane region" description="Helical" evidence="7">
    <location>
        <begin position="145"/>
        <end position="164"/>
    </location>
</feature>
<dbReference type="PROSITE" id="PS50113">
    <property type="entry name" value="PAC"/>
    <property type="match status" value="2"/>
</dbReference>
<dbReference type="InterPro" id="IPR001633">
    <property type="entry name" value="EAL_dom"/>
</dbReference>
<sequence length="1112" mass="119669">MTLYFVLPLAYALATVAGRATRLGGGEVALVWPAAAVAVIWLITVRPGGTRERAVHVSMLAILTFVMNILTGASPLLGAWFVLVNVTLAAVAVEILTYRRDEIVLRDPADLARLVAAVTAGSCCAAVLATAFLTTVTGAPVWETFALFAVRNGATALLGVAVWLRFRDVRWRRPQVSALGVVEALVVGSGTVFVYVWTFWLNIGVPLAFLTLVPAMWLALRYSTTVSTVFLTVAGAWIIFATLSNRGVFIVPDIQARALLAQAMVCSLTLIVLALSLFRDSRARLIAQLEDARDQADQDSELLGAVLDSIHDSVILVDPGREVVLQNARAADSGVAQQVVAASHADTMVVGAGETAPNLPRDVVVADESRVVELTTAPLSRHSRFTVMAFRDVTEQRKNAQALRQARDLFAAVLEAASEQAIVGTDPAGHITVFNHGAERLLGWTAAEMLGRTPMDFHYYPEVCARATEMGIPPGFDVFVRDVTPERAEISEWTFVRRDGTHAAVSLAVSQMTDEDGGCIGYIEVAMDITERKSAEKALADSEERFRLAFDTAPMGMFMFEVMPGRAGRITRCNQALGDLLGREPTDVLELVVTDLGSDQAGVGAGGLQQLLSLQIGQPCEAEMAFQRADGCTVWGAVSASIVAPPGSNPYGICLVEDITGRRRAEAELQHLALHDPLTGLANRVLLMNRIEHALAHSEREKSCVGLIFLDLDGFKAVNDTWGHAQGDEVLAIVARRIRDAIRPGDTAARVGGDEFAVLCPGAADVAQLHSVAERIRREVRRPVTLADGRTYEQLSMSAGVATSHPGTTAEALLHRADQLMYQAKRGGKDQVNTGRPSQEAAMMRAVRLVSDLDRALARDELVVHVQPIVNLSTGDCVAAEALLRWEHPEWGLLTPDQFLNVAEASRHMPAIGRHVLVEACRQARHWTGPLATAAVHVNVSFRQLEVGDLYTDVHDALTATGLDPGRLVLEMTETYAGLVANSVKADLDRLRDKGVRIAIDDVGTGFSGLVKIVDLPVDILKIDKQFIAGLQRDPRCDAITKAIVSLGASLGLTVVAEGIERGDQWDLLVEWGCELGQGFLFGRAVSEDQMSTTFGRADGSGSRSPEGAGPE</sequence>
<feature type="transmembrane region" description="Helical" evidence="7">
    <location>
        <begin position="111"/>
        <end position="133"/>
    </location>
</feature>
<protein>
    <submittedName>
        <fullName evidence="12">PAS/PAC sensor-containing diguanylate cyclase</fullName>
        <ecNumber evidence="12">3.1.4.52</ecNumber>
    </submittedName>
</protein>
<gene>
    <name evidence="12" type="primary">gmr_2</name>
    <name evidence="12" type="ORF">NCTC10437_05209</name>
</gene>
<evidence type="ECO:0000256" key="4">
    <source>
        <dbReference type="ARBA" id="ARBA00022989"/>
    </source>
</evidence>
<evidence type="ECO:0000259" key="8">
    <source>
        <dbReference type="PROSITE" id="PS50112"/>
    </source>
</evidence>
<evidence type="ECO:0000259" key="9">
    <source>
        <dbReference type="PROSITE" id="PS50113"/>
    </source>
</evidence>
<accession>A0A448J078</accession>
<dbReference type="SMART" id="SM00091">
    <property type="entry name" value="PAS"/>
    <property type="match status" value="2"/>
</dbReference>
<dbReference type="PROSITE" id="PS50887">
    <property type="entry name" value="GGDEF"/>
    <property type="match status" value="1"/>
</dbReference>
<evidence type="ECO:0000313" key="13">
    <source>
        <dbReference type="Proteomes" id="UP000279306"/>
    </source>
</evidence>
<dbReference type="InterPro" id="IPR035965">
    <property type="entry name" value="PAS-like_dom_sf"/>
</dbReference>
<dbReference type="Pfam" id="PF13188">
    <property type="entry name" value="PAS_8"/>
    <property type="match status" value="1"/>
</dbReference>
<dbReference type="AlphaFoldDB" id="A0A448J078"/>
<evidence type="ECO:0000256" key="1">
    <source>
        <dbReference type="ARBA" id="ARBA00004651"/>
    </source>
</evidence>
<feature type="region of interest" description="Disordered" evidence="6">
    <location>
        <begin position="1093"/>
        <end position="1112"/>
    </location>
</feature>
<dbReference type="CDD" id="cd00130">
    <property type="entry name" value="PAS"/>
    <property type="match status" value="2"/>
</dbReference>
<dbReference type="SMART" id="SM00267">
    <property type="entry name" value="GGDEF"/>
    <property type="match status" value="1"/>
</dbReference>
<dbReference type="EMBL" id="LR134356">
    <property type="protein sequence ID" value="VEG58183.1"/>
    <property type="molecule type" value="Genomic_DNA"/>
</dbReference>
<keyword evidence="12" id="KW-0378">Hydrolase</keyword>
<name>A0A448J078_MYCAU</name>
<feature type="domain" description="EAL" evidence="10">
    <location>
        <begin position="846"/>
        <end position="1099"/>
    </location>
</feature>
<dbReference type="SUPFAM" id="SSF55073">
    <property type="entry name" value="Nucleotide cyclase"/>
    <property type="match status" value="1"/>
</dbReference>
<feature type="domain" description="GGDEF" evidence="11">
    <location>
        <begin position="703"/>
        <end position="837"/>
    </location>
</feature>
<dbReference type="InterPro" id="IPR013656">
    <property type="entry name" value="PAS_4"/>
</dbReference>
<keyword evidence="5 7" id="KW-0472">Membrane</keyword>
<evidence type="ECO:0000256" key="5">
    <source>
        <dbReference type="ARBA" id="ARBA00023136"/>
    </source>
</evidence>
<dbReference type="SMART" id="SM00052">
    <property type="entry name" value="EAL"/>
    <property type="match status" value="1"/>
</dbReference>
<dbReference type="InterPro" id="IPR000700">
    <property type="entry name" value="PAS-assoc_C"/>
</dbReference>
<evidence type="ECO:0000256" key="7">
    <source>
        <dbReference type="SAM" id="Phobius"/>
    </source>
</evidence>
<dbReference type="GO" id="GO:0071111">
    <property type="term" value="F:cyclic-guanylate-specific phosphodiesterase activity"/>
    <property type="evidence" value="ECO:0007669"/>
    <property type="project" value="UniProtKB-EC"/>
</dbReference>
<dbReference type="GO" id="GO:0005886">
    <property type="term" value="C:plasma membrane"/>
    <property type="evidence" value="ECO:0007669"/>
    <property type="project" value="UniProtKB-SubCell"/>
</dbReference>
<dbReference type="PANTHER" id="PTHR44757">
    <property type="entry name" value="DIGUANYLATE CYCLASE DGCP"/>
    <property type="match status" value="1"/>
</dbReference>
<feature type="transmembrane region" description="Helical" evidence="7">
    <location>
        <begin position="28"/>
        <end position="45"/>
    </location>
</feature>
<keyword evidence="4 7" id="KW-1133">Transmembrane helix</keyword>
<dbReference type="Gene3D" id="3.30.450.20">
    <property type="entry name" value="PAS domain"/>
    <property type="match status" value="2"/>
</dbReference>